<dbReference type="EMBL" id="MLJW01000161">
    <property type="protein sequence ID" value="OIQ95710.1"/>
    <property type="molecule type" value="Genomic_DNA"/>
</dbReference>
<keyword evidence="9" id="KW-0406">Ion transport</keyword>
<keyword evidence="7" id="KW-0630">Potassium</keyword>
<keyword evidence="1" id="KW-0813">Transport</keyword>
<evidence type="ECO:0000256" key="5">
    <source>
        <dbReference type="ARBA" id="ARBA00022741"/>
    </source>
</evidence>
<dbReference type="NCBIfam" id="TIGR00681">
    <property type="entry name" value="kdpC"/>
    <property type="match status" value="1"/>
</dbReference>
<evidence type="ECO:0000256" key="11">
    <source>
        <dbReference type="SAM" id="Phobius"/>
    </source>
</evidence>
<dbReference type="PIRSF" id="PIRSF001296">
    <property type="entry name" value="K_ATPase_KdpC"/>
    <property type="match status" value="1"/>
</dbReference>
<name>A0A1J5RI04_9ZZZZ</name>
<organism evidence="12">
    <name type="scientific">mine drainage metagenome</name>
    <dbReference type="NCBI Taxonomy" id="410659"/>
    <lineage>
        <taxon>unclassified sequences</taxon>
        <taxon>metagenomes</taxon>
        <taxon>ecological metagenomes</taxon>
    </lineage>
</organism>
<dbReference type="HAMAP" id="MF_00276">
    <property type="entry name" value="KdpC"/>
    <property type="match status" value="1"/>
</dbReference>
<accession>A0A1J5RI04</accession>
<dbReference type="NCBIfam" id="NF001454">
    <property type="entry name" value="PRK00315.1"/>
    <property type="match status" value="1"/>
</dbReference>
<dbReference type="PANTHER" id="PTHR30042:SF2">
    <property type="entry name" value="POTASSIUM-TRANSPORTING ATPASE KDPC SUBUNIT"/>
    <property type="match status" value="1"/>
</dbReference>
<dbReference type="Pfam" id="PF02669">
    <property type="entry name" value="KdpC"/>
    <property type="match status" value="1"/>
</dbReference>
<dbReference type="AlphaFoldDB" id="A0A1J5RI04"/>
<comment type="caution">
    <text evidence="12">The sequence shown here is derived from an EMBL/GenBank/DDBJ whole genome shotgun (WGS) entry which is preliminary data.</text>
</comment>
<keyword evidence="10 11" id="KW-0472">Membrane</keyword>
<dbReference type="PANTHER" id="PTHR30042">
    <property type="entry name" value="POTASSIUM-TRANSPORTING ATPASE C CHAIN"/>
    <property type="match status" value="1"/>
</dbReference>
<protein>
    <submittedName>
        <fullName evidence="12">Potassium-transporting ATPase C chain</fullName>
        <ecNumber evidence="12">3.6.3.12</ecNumber>
    </submittedName>
</protein>
<keyword evidence="12" id="KW-0378">Hydrolase</keyword>
<keyword evidence="3" id="KW-0633">Potassium transport</keyword>
<evidence type="ECO:0000256" key="9">
    <source>
        <dbReference type="ARBA" id="ARBA00023065"/>
    </source>
</evidence>
<feature type="transmembrane region" description="Helical" evidence="11">
    <location>
        <begin position="30"/>
        <end position="56"/>
    </location>
</feature>
<keyword evidence="8 11" id="KW-1133">Transmembrane helix</keyword>
<evidence type="ECO:0000313" key="12">
    <source>
        <dbReference type="EMBL" id="OIQ95710.1"/>
    </source>
</evidence>
<evidence type="ECO:0000256" key="6">
    <source>
        <dbReference type="ARBA" id="ARBA00022840"/>
    </source>
</evidence>
<dbReference type="GO" id="GO:0016787">
    <property type="term" value="F:hydrolase activity"/>
    <property type="evidence" value="ECO:0007669"/>
    <property type="project" value="UniProtKB-KW"/>
</dbReference>
<dbReference type="InterPro" id="IPR003820">
    <property type="entry name" value="KdpC"/>
</dbReference>
<keyword evidence="6" id="KW-0067">ATP-binding</keyword>
<sequence>MKTKFQCRLTPASTASSAAAVTKTLLRPAITLFVLLSVITGIVYPLVVTGIAKAIFPGRAAGSLIFKNGKPVGSRLIGQNFTEPKYFWGRPSATSPQPYNGLASGGSNLGPMNPALVDAVKGRIDALKAADPDNRLTIPADLVTASASGLDPDISPAAAAYQVERVARARKLKAETVAALVAKNTEGRQLGLFGEPRVNVLKLNLALDAIAPGAGQ</sequence>
<evidence type="ECO:0000256" key="8">
    <source>
        <dbReference type="ARBA" id="ARBA00022989"/>
    </source>
</evidence>
<reference evidence="12" key="1">
    <citation type="submission" date="2016-10" db="EMBL/GenBank/DDBJ databases">
        <title>Sequence of Gallionella enrichment culture.</title>
        <authorList>
            <person name="Poehlein A."/>
            <person name="Muehling M."/>
            <person name="Daniel R."/>
        </authorList>
    </citation>
    <scope>NUCLEOTIDE SEQUENCE</scope>
</reference>
<keyword evidence="2" id="KW-1003">Cell membrane</keyword>
<evidence type="ECO:0000256" key="10">
    <source>
        <dbReference type="ARBA" id="ARBA00023136"/>
    </source>
</evidence>
<evidence type="ECO:0000256" key="1">
    <source>
        <dbReference type="ARBA" id="ARBA00022448"/>
    </source>
</evidence>
<evidence type="ECO:0000256" key="7">
    <source>
        <dbReference type="ARBA" id="ARBA00022958"/>
    </source>
</evidence>
<evidence type="ECO:0000256" key="2">
    <source>
        <dbReference type="ARBA" id="ARBA00022475"/>
    </source>
</evidence>
<dbReference type="EC" id="3.6.3.12" evidence="12"/>
<dbReference type="GO" id="GO:0016020">
    <property type="term" value="C:membrane"/>
    <property type="evidence" value="ECO:0007669"/>
    <property type="project" value="InterPro"/>
</dbReference>
<evidence type="ECO:0000256" key="4">
    <source>
        <dbReference type="ARBA" id="ARBA00022692"/>
    </source>
</evidence>
<keyword evidence="5" id="KW-0547">Nucleotide-binding</keyword>
<proteinExistence type="inferred from homology"/>
<dbReference type="GO" id="GO:0008556">
    <property type="term" value="F:P-type potassium transmembrane transporter activity"/>
    <property type="evidence" value="ECO:0007669"/>
    <property type="project" value="InterPro"/>
</dbReference>
<gene>
    <name evidence="12" type="primary">kdpC_8</name>
    <name evidence="12" type="ORF">GALL_222850</name>
</gene>
<evidence type="ECO:0000256" key="3">
    <source>
        <dbReference type="ARBA" id="ARBA00022538"/>
    </source>
</evidence>
<keyword evidence="4 11" id="KW-0812">Transmembrane</keyword>
<dbReference type="GO" id="GO:0005524">
    <property type="term" value="F:ATP binding"/>
    <property type="evidence" value="ECO:0007669"/>
    <property type="project" value="UniProtKB-KW"/>
</dbReference>